<dbReference type="RefSeq" id="XP_010513042.1">
    <property type="nucleotide sequence ID" value="XM_010514740.1"/>
</dbReference>
<organism evidence="2 3">
    <name type="scientific">Camelina sativa</name>
    <name type="common">False flax</name>
    <name type="synonym">Myagrum sativum</name>
    <dbReference type="NCBI Taxonomy" id="90675"/>
    <lineage>
        <taxon>Eukaryota</taxon>
        <taxon>Viridiplantae</taxon>
        <taxon>Streptophyta</taxon>
        <taxon>Embryophyta</taxon>
        <taxon>Tracheophyta</taxon>
        <taxon>Spermatophyta</taxon>
        <taxon>Magnoliopsida</taxon>
        <taxon>eudicotyledons</taxon>
        <taxon>Gunneridae</taxon>
        <taxon>Pentapetalae</taxon>
        <taxon>rosids</taxon>
        <taxon>malvids</taxon>
        <taxon>Brassicales</taxon>
        <taxon>Brassicaceae</taxon>
        <taxon>Camelineae</taxon>
        <taxon>Camelina</taxon>
    </lineage>
</organism>
<name>A0ABM0ZB31_CAMSA</name>
<accession>A0ABM0ZB31</accession>
<sequence length="144" mass="16095">MGEEDGDDLYVTLKDKDSLIVAVIPKQPAGAETFEDDDDDDDDLVNFYIFDLISLSSHRQQAGGRGSFIYYFLRNKLKLPDNGTFLFKSEDVGYYHLMVYLGAYCPPVGTIFLLGTGFSIILLNLGKRQPGDVRATHSIKTVVF</sequence>
<keyword evidence="1" id="KW-1133">Transmembrane helix</keyword>
<keyword evidence="1" id="KW-0812">Transmembrane</keyword>
<keyword evidence="1" id="KW-0472">Membrane</keyword>
<reference evidence="3" key="2">
    <citation type="submission" date="2025-08" db="UniProtKB">
        <authorList>
            <consortium name="RefSeq"/>
        </authorList>
    </citation>
    <scope>IDENTIFICATION</scope>
    <source>
        <tissue evidence="3">Leaf</tissue>
    </source>
</reference>
<feature type="transmembrane region" description="Helical" evidence="1">
    <location>
        <begin position="97"/>
        <end position="125"/>
    </location>
</feature>
<protein>
    <submittedName>
        <fullName evidence="3">Uncharacterized protein LOC104788983</fullName>
    </submittedName>
</protein>
<keyword evidence="2" id="KW-1185">Reference proteome</keyword>
<dbReference type="Proteomes" id="UP000694864">
    <property type="component" value="Chromosome 5"/>
</dbReference>
<evidence type="ECO:0000313" key="2">
    <source>
        <dbReference type="Proteomes" id="UP000694864"/>
    </source>
</evidence>
<proteinExistence type="predicted"/>
<dbReference type="GeneID" id="104788983"/>
<gene>
    <name evidence="3" type="primary">LOC104788983</name>
</gene>
<reference evidence="2" key="1">
    <citation type="journal article" date="2014" name="Nat. Commun.">
        <title>The emerging biofuel crop Camelina sativa retains a highly undifferentiated hexaploid genome structure.</title>
        <authorList>
            <person name="Kagale S."/>
            <person name="Koh C."/>
            <person name="Nixon J."/>
            <person name="Bollina V."/>
            <person name="Clarke W.E."/>
            <person name="Tuteja R."/>
            <person name="Spillane C."/>
            <person name="Robinson S.J."/>
            <person name="Links M.G."/>
            <person name="Clarke C."/>
            <person name="Higgins E.E."/>
            <person name="Huebert T."/>
            <person name="Sharpe A.G."/>
            <person name="Parkin I.A."/>
        </authorList>
    </citation>
    <scope>NUCLEOTIDE SEQUENCE [LARGE SCALE GENOMIC DNA]</scope>
    <source>
        <strain evidence="2">cv. DH55</strain>
    </source>
</reference>
<evidence type="ECO:0000256" key="1">
    <source>
        <dbReference type="SAM" id="Phobius"/>
    </source>
</evidence>
<evidence type="ECO:0000313" key="3">
    <source>
        <dbReference type="RefSeq" id="XP_010513042.1"/>
    </source>
</evidence>